<protein>
    <recommendedName>
        <fullName evidence="3">Nucleotide kinase</fullName>
    </recommendedName>
</protein>
<dbReference type="SUPFAM" id="SSF52540">
    <property type="entry name" value="P-loop containing nucleoside triphosphate hydrolases"/>
    <property type="match status" value="1"/>
</dbReference>
<dbReference type="AlphaFoldDB" id="A0A921G2G3"/>
<accession>A0A921G2G3</accession>
<organism evidence="1 2">
    <name type="scientific">Sporosarcina psychrophila</name>
    <name type="common">Bacillus psychrophilus</name>
    <dbReference type="NCBI Taxonomy" id="1476"/>
    <lineage>
        <taxon>Bacteria</taxon>
        <taxon>Bacillati</taxon>
        <taxon>Bacillota</taxon>
        <taxon>Bacilli</taxon>
        <taxon>Bacillales</taxon>
        <taxon>Caryophanaceae</taxon>
        <taxon>Sporosarcina</taxon>
    </lineage>
</organism>
<comment type="caution">
    <text evidence="1">The sequence shown here is derived from an EMBL/GenBank/DDBJ whole genome shotgun (WGS) entry which is preliminary data.</text>
</comment>
<dbReference type="Proteomes" id="UP000698173">
    <property type="component" value="Unassembled WGS sequence"/>
</dbReference>
<dbReference type="EMBL" id="DYWT01000281">
    <property type="protein sequence ID" value="HJF33818.1"/>
    <property type="molecule type" value="Genomic_DNA"/>
</dbReference>
<reference evidence="1" key="2">
    <citation type="submission" date="2021-09" db="EMBL/GenBank/DDBJ databases">
        <authorList>
            <person name="Gilroy R."/>
        </authorList>
    </citation>
    <scope>NUCLEOTIDE SEQUENCE</scope>
    <source>
        <strain evidence="1">CHK171-7178</strain>
    </source>
</reference>
<reference evidence="1" key="1">
    <citation type="journal article" date="2021" name="PeerJ">
        <title>Extensive microbial diversity within the chicken gut microbiome revealed by metagenomics and culture.</title>
        <authorList>
            <person name="Gilroy R."/>
            <person name="Ravi A."/>
            <person name="Getino M."/>
            <person name="Pursley I."/>
            <person name="Horton D.L."/>
            <person name="Alikhan N.F."/>
            <person name="Baker D."/>
            <person name="Gharbi K."/>
            <person name="Hall N."/>
            <person name="Watson M."/>
            <person name="Adriaenssens E.M."/>
            <person name="Foster-Nyarko E."/>
            <person name="Jarju S."/>
            <person name="Secka A."/>
            <person name="Antonio M."/>
            <person name="Oren A."/>
            <person name="Chaudhuri R.R."/>
            <person name="La Ragione R."/>
            <person name="Hildebrand F."/>
            <person name="Pallen M.J."/>
        </authorList>
    </citation>
    <scope>NUCLEOTIDE SEQUENCE</scope>
    <source>
        <strain evidence="1">CHK171-7178</strain>
    </source>
</reference>
<dbReference type="InterPro" id="IPR027417">
    <property type="entry name" value="P-loop_NTPase"/>
</dbReference>
<evidence type="ECO:0000313" key="1">
    <source>
        <dbReference type="EMBL" id="HJF33818.1"/>
    </source>
</evidence>
<proteinExistence type="predicted"/>
<gene>
    <name evidence="1" type="ORF">K8V56_18785</name>
</gene>
<evidence type="ECO:0000313" key="2">
    <source>
        <dbReference type="Proteomes" id="UP000698173"/>
    </source>
</evidence>
<evidence type="ECO:0008006" key="3">
    <source>
        <dbReference type="Google" id="ProtNLM"/>
    </source>
</evidence>
<sequence>MYGTITQYMGTAYTGAGISHKYDKLIASASQTLFLKCPPTNAISNVLSETASHYLKRGYDVDRFMDPVQSDKTDAIFVKGPNLLILQASHPVALEPADIGGKHKVISFYDVYDEAKLREQNGIIVEKLEESRVALGKALKSLAEAKNIHDDWEKVNIKRMVWELHENKIASLKEELFGTIKLNKDAAVSHRLIGSLTSGGAHDFIPSITKHLDRRILIKGLPGTGKSTLMKALGAEAEQRGFDVLYGWCGLDPAGVDLVLFPELSVCVLDSTNPHAYDVEHPGDELLDLVHMCEEDAGGEAEIGPIREAYAEKMLDATGYMQAYAQAENSMKITMDSAIIHPVFDSKSKVLFELI</sequence>
<name>A0A921G2G3_SPOPS</name>